<proteinExistence type="predicted"/>
<keyword evidence="2" id="KW-0812">Transmembrane</keyword>
<evidence type="ECO:0000256" key="2">
    <source>
        <dbReference type="SAM" id="Phobius"/>
    </source>
</evidence>
<gene>
    <name evidence="3" type="ORF">Apa02nite_068260</name>
</gene>
<organism evidence="3 4">
    <name type="scientific">Actinoplanes palleronii</name>
    <dbReference type="NCBI Taxonomy" id="113570"/>
    <lineage>
        <taxon>Bacteria</taxon>
        <taxon>Bacillati</taxon>
        <taxon>Actinomycetota</taxon>
        <taxon>Actinomycetes</taxon>
        <taxon>Micromonosporales</taxon>
        <taxon>Micromonosporaceae</taxon>
        <taxon>Actinoplanes</taxon>
    </lineage>
</organism>
<dbReference type="RefSeq" id="WP_203828718.1">
    <property type="nucleotide sequence ID" value="NZ_BAAATY010000018.1"/>
</dbReference>
<reference evidence="3 4" key="1">
    <citation type="submission" date="2021-01" db="EMBL/GenBank/DDBJ databases">
        <title>Whole genome shotgun sequence of Actinoplanes palleronii NBRC 14916.</title>
        <authorList>
            <person name="Komaki H."/>
            <person name="Tamura T."/>
        </authorList>
    </citation>
    <scope>NUCLEOTIDE SEQUENCE [LARGE SCALE GENOMIC DNA]</scope>
    <source>
        <strain evidence="3 4">NBRC 14916</strain>
    </source>
</reference>
<evidence type="ECO:0000256" key="1">
    <source>
        <dbReference type="SAM" id="MobiDB-lite"/>
    </source>
</evidence>
<accession>A0ABQ4BJ62</accession>
<keyword evidence="4" id="KW-1185">Reference proteome</keyword>
<protein>
    <submittedName>
        <fullName evidence="3">Uncharacterized protein</fullName>
    </submittedName>
</protein>
<dbReference type="Proteomes" id="UP000624709">
    <property type="component" value="Unassembled WGS sequence"/>
</dbReference>
<evidence type="ECO:0000313" key="4">
    <source>
        <dbReference type="Proteomes" id="UP000624709"/>
    </source>
</evidence>
<keyword evidence="2" id="KW-1133">Transmembrane helix</keyword>
<keyword evidence="2" id="KW-0472">Membrane</keyword>
<sequence>MDPLLDRLGPILTLLGVLGAAYMTYRASNRKLRTDSGQQLLNERQEDIVALRQENAELRRHRRIQDDYIGQLRRHINDGSPPPPPAWPDGLIT</sequence>
<evidence type="ECO:0000313" key="3">
    <source>
        <dbReference type="EMBL" id="GIE70718.1"/>
    </source>
</evidence>
<feature type="transmembrane region" description="Helical" evidence="2">
    <location>
        <begin position="7"/>
        <end position="25"/>
    </location>
</feature>
<feature type="region of interest" description="Disordered" evidence="1">
    <location>
        <begin position="73"/>
        <end position="93"/>
    </location>
</feature>
<dbReference type="EMBL" id="BOMS01000110">
    <property type="protein sequence ID" value="GIE70718.1"/>
    <property type="molecule type" value="Genomic_DNA"/>
</dbReference>
<name>A0ABQ4BJ62_9ACTN</name>
<comment type="caution">
    <text evidence="3">The sequence shown here is derived from an EMBL/GenBank/DDBJ whole genome shotgun (WGS) entry which is preliminary data.</text>
</comment>